<keyword evidence="8" id="KW-1185">Reference proteome</keyword>
<name>A0ABS9UF19_9BACL</name>
<protein>
    <submittedName>
        <fullName evidence="7">Extracellular solute-binding protein</fullName>
    </submittedName>
</protein>
<comment type="caution">
    <text evidence="7">The sequence shown here is derived from an EMBL/GenBank/DDBJ whole genome shotgun (WGS) entry which is preliminary data.</text>
</comment>
<accession>A0ABS9UF19</accession>
<evidence type="ECO:0000313" key="8">
    <source>
        <dbReference type="Proteomes" id="UP001316087"/>
    </source>
</evidence>
<evidence type="ECO:0000256" key="4">
    <source>
        <dbReference type="ARBA" id="ARBA00023139"/>
    </source>
</evidence>
<keyword evidence="3" id="KW-0472">Membrane</keyword>
<keyword evidence="4" id="KW-0564">Palmitate</keyword>
<reference evidence="7 8" key="1">
    <citation type="submission" date="2022-03" db="EMBL/GenBank/DDBJ databases">
        <authorList>
            <person name="Jo J.-H."/>
            <person name="Im W.-T."/>
        </authorList>
    </citation>
    <scope>NUCLEOTIDE SEQUENCE [LARGE SCALE GENOMIC DNA]</scope>
    <source>
        <strain evidence="7 8">MA9</strain>
    </source>
</reference>
<keyword evidence="5" id="KW-0449">Lipoprotein</keyword>
<feature type="chain" id="PRO_5046112845" evidence="6">
    <location>
        <begin position="25"/>
        <end position="540"/>
    </location>
</feature>
<dbReference type="PANTHER" id="PTHR43649">
    <property type="entry name" value="ARABINOSE-BINDING PROTEIN-RELATED"/>
    <property type="match status" value="1"/>
</dbReference>
<feature type="signal peptide" evidence="6">
    <location>
        <begin position="1"/>
        <end position="24"/>
    </location>
</feature>
<keyword evidence="2 6" id="KW-0732">Signal</keyword>
<dbReference type="RefSeq" id="WP_241370086.1">
    <property type="nucleotide sequence ID" value="NZ_JAKZFC010000005.1"/>
</dbReference>
<dbReference type="Gene3D" id="3.40.190.10">
    <property type="entry name" value="Periplasmic binding protein-like II"/>
    <property type="match status" value="2"/>
</dbReference>
<dbReference type="SUPFAM" id="SSF53850">
    <property type="entry name" value="Periplasmic binding protein-like II"/>
    <property type="match status" value="1"/>
</dbReference>
<evidence type="ECO:0000256" key="6">
    <source>
        <dbReference type="SAM" id="SignalP"/>
    </source>
</evidence>
<keyword evidence="1" id="KW-1003">Cell membrane</keyword>
<dbReference type="PANTHER" id="PTHR43649:SF33">
    <property type="entry name" value="POLYGALACTURONAN_RHAMNOGALACTURONAN-BINDING PROTEIN YTCQ"/>
    <property type="match status" value="1"/>
</dbReference>
<evidence type="ECO:0000256" key="1">
    <source>
        <dbReference type="ARBA" id="ARBA00022475"/>
    </source>
</evidence>
<dbReference type="InterPro" id="IPR050490">
    <property type="entry name" value="Bact_solute-bd_prot1"/>
</dbReference>
<evidence type="ECO:0000313" key="7">
    <source>
        <dbReference type="EMBL" id="MCH7322926.1"/>
    </source>
</evidence>
<dbReference type="PROSITE" id="PS51257">
    <property type="entry name" value="PROKAR_LIPOPROTEIN"/>
    <property type="match status" value="1"/>
</dbReference>
<evidence type="ECO:0000256" key="2">
    <source>
        <dbReference type="ARBA" id="ARBA00022729"/>
    </source>
</evidence>
<dbReference type="InterPro" id="IPR006059">
    <property type="entry name" value="SBP"/>
</dbReference>
<sequence>MTVKKRRVYGAVASMMLAASLLGACSDKESGSEYEPSANADKVNETGMPIVDEKIEVDGFAAKFFSSQDWDNLMLWQEFEKMSNIHMNWTTVQTDALAEKRNLLLAAGDYPEVFFASAFSKTDLIKYGQQGVFLALDDYIDKYAPNFQAILEKYPSVKQGIKMADGKIYGFPAIFDPGFDSLHLGMPWINQTWLDKLGLKSPETTDELYEVLKAFKEQDPNGNGIQDEQGWGTGYGIKYLMDSLKGSFGLNKQGTMNPNLDFKEGTEEFRFVPTTDEYKQMLQYVNKLYTEGLINKDVFTVEIHTFAAEATKGNFGMLSDIDPKEVFKLDDYVGAQVLEGPNGDRQYTAVSNGLGNLGMFVLTDKAENPEAMVRWIDHLYGDEGNKMFFMGFEGVTYEEDAEGKVKYLDTITNNPEGKTMDQAISEYLTWPGGYYPGIVTQKFFQGAESKENSVKNAAQVKPYALKQEDIIPGLNYTVEENDKVSAILTDINTYIDESIAGFITGKTSFDKWDDYKKTLEKMGLEEYMEIAQGAYDRTQE</sequence>
<organism evidence="7 8">
    <name type="scientific">Solibacillus palustris</name>
    <dbReference type="NCBI Taxonomy" id="2908203"/>
    <lineage>
        <taxon>Bacteria</taxon>
        <taxon>Bacillati</taxon>
        <taxon>Bacillota</taxon>
        <taxon>Bacilli</taxon>
        <taxon>Bacillales</taxon>
        <taxon>Caryophanaceae</taxon>
        <taxon>Solibacillus</taxon>
    </lineage>
</organism>
<evidence type="ECO:0000256" key="5">
    <source>
        <dbReference type="ARBA" id="ARBA00023288"/>
    </source>
</evidence>
<proteinExistence type="predicted"/>
<gene>
    <name evidence="7" type="ORF">LZ480_13680</name>
</gene>
<dbReference type="EMBL" id="JAKZFC010000005">
    <property type="protein sequence ID" value="MCH7322926.1"/>
    <property type="molecule type" value="Genomic_DNA"/>
</dbReference>
<dbReference type="Pfam" id="PF13416">
    <property type="entry name" value="SBP_bac_8"/>
    <property type="match status" value="1"/>
</dbReference>
<dbReference type="Proteomes" id="UP001316087">
    <property type="component" value="Unassembled WGS sequence"/>
</dbReference>
<evidence type="ECO:0000256" key="3">
    <source>
        <dbReference type="ARBA" id="ARBA00023136"/>
    </source>
</evidence>